<accession>A0A6A4IA79</accession>
<name>A0A6A4IA79_9AGAR</name>
<dbReference type="AlphaFoldDB" id="A0A6A4IA79"/>
<sequence length="151" mass="16761">MNRDDIASFDLVDQSAALNGRRTGSAEHPEHSVDSDLVPGVHSPISFRRAGRSLILAPTVTDRQRPERVTSWVDFGPAAGVATELDQYIGFTNARVSGRRKRKRPAPSFDYNHSHRLLLLLLKVVNTDVIELTTNEGQGLGIEFCFLDYCP</sequence>
<proteinExistence type="predicted"/>
<dbReference type="EMBL" id="ML769395">
    <property type="protein sequence ID" value="KAE9407521.1"/>
    <property type="molecule type" value="Genomic_DNA"/>
</dbReference>
<organism evidence="1 2">
    <name type="scientific">Gymnopus androsaceus JB14</name>
    <dbReference type="NCBI Taxonomy" id="1447944"/>
    <lineage>
        <taxon>Eukaryota</taxon>
        <taxon>Fungi</taxon>
        <taxon>Dikarya</taxon>
        <taxon>Basidiomycota</taxon>
        <taxon>Agaricomycotina</taxon>
        <taxon>Agaricomycetes</taxon>
        <taxon>Agaricomycetidae</taxon>
        <taxon>Agaricales</taxon>
        <taxon>Marasmiineae</taxon>
        <taxon>Omphalotaceae</taxon>
        <taxon>Gymnopus</taxon>
    </lineage>
</organism>
<evidence type="ECO:0000313" key="2">
    <source>
        <dbReference type="Proteomes" id="UP000799118"/>
    </source>
</evidence>
<keyword evidence="2" id="KW-1185">Reference proteome</keyword>
<dbReference type="Proteomes" id="UP000799118">
    <property type="component" value="Unassembled WGS sequence"/>
</dbReference>
<reference evidence="1" key="1">
    <citation type="journal article" date="2019" name="Environ. Microbiol.">
        <title>Fungal ecological strategies reflected in gene transcription - a case study of two litter decomposers.</title>
        <authorList>
            <person name="Barbi F."/>
            <person name="Kohler A."/>
            <person name="Barry K."/>
            <person name="Baskaran P."/>
            <person name="Daum C."/>
            <person name="Fauchery L."/>
            <person name="Ihrmark K."/>
            <person name="Kuo A."/>
            <person name="LaButti K."/>
            <person name="Lipzen A."/>
            <person name="Morin E."/>
            <person name="Grigoriev I.V."/>
            <person name="Henrissat B."/>
            <person name="Lindahl B."/>
            <person name="Martin F."/>
        </authorList>
    </citation>
    <scope>NUCLEOTIDE SEQUENCE</scope>
    <source>
        <strain evidence="1">JB14</strain>
    </source>
</reference>
<protein>
    <submittedName>
        <fullName evidence="1">Uncharacterized protein</fullName>
    </submittedName>
</protein>
<evidence type="ECO:0000313" key="1">
    <source>
        <dbReference type="EMBL" id="KAE9407521.1"/>
    </source>
</evidence>
<gene>
    <name evidence="1" type="ORF">BT96DRAFT_1014082</name>
</gene>